<name>A0A8N4ESK0_ELAGV</name>
<accession>A0A8N4ESK0</accession>
<keyword evidence="1" id="KW-1133">Transmembrane helix</keyword>
<dbReference type="RefSeq" id="XP_029118157.1">
    <property type="nucleotide sequence ID" value="XM_029262324.1"/>
</dbReference>
<dbReference type="AlphaFoldDB" id="A0A8N4ESK0"/>
<reference evidence="3" key="1">
    <citation type="submission" date="2025-08" db="UniProtKB">
        <authorList>
            <consortium name="RefSeq"/>
        </authorList>
    </citation>
    <scope>IDENTIFICATION</scope>
</reference>
<dbReference type="Proteomes" id="UP000504607">
    <property type="component" value="Unplaced"/>
</dbReference>
<keyword evidence="1" id="KW-0472">Membrane</keyword>
<sequence>MLNLSNNQLDGSIPMDLRQKQENGLLELRTENNPGLCTNGNECVDDRGKKKTLATAVIVVIAVILASLILLVIIVVVVRRQRRRKTPTPPCELVVKEKSLNDSYL</sequence>
<gene>
    <name evidence="3" type="primary">LOC105037318</name>
</gene>
<proteinExistence type="predicted"/>
<keyword evidence="2" id="KW-1185">Reference proteome</keyword>
<organism evidence="2 3">
    <name type="scientific">Elaeis guineensis var. tenera</name>
    <name type="common">Oil palm</name>
    <dbReference type="NCBI Taxonomy" id="51953"/>
    <lineage>
        <taxon>Eukaryota</taxon>
        <taxon>Viridiplantae</taxon>
        <taxon>Streptophyta</taxon>
        <taxon>Embryophyta</taxon>
        <taxon>Tracheophyta</taxon>
        <taxon>Spermatophyta</taxon>
        <taxon>Magnoliopsida</taxon>
        <taxon>Liliopsida</taxon>
        <taxon>Arecaceae</taxon>
        <taxon>Arecoideae</taxon>
        <taxon>Cocoseae</taxon>
        <taxon>Elaeidinae</taxon>
        <taxon>Elaeis</taxon>
    </lineage>
</organism>
<evidence type="ECO:0000256" key="1">
    <source>
        <dbReference type="SAM" id="Phobius"/>
    </source>
</evidence>
<dbReference type="OrthoDB" id="1040804at2759"/>
<feature type="transmembrane region" description="Helical" evidence="1">
    <location>
        <begin position="54"/>
        <end position="78"/>
    </location>
</feature>
<evidence type="ECO:0000313" key="2">
    <source>
        <dbReference type="Proteomes" id="UP000504607"/>
    </source>
</evidence>
<evidence type="ECO:0000313" key="3">
    <source>
        <dbReference type="RefSeq" id="XP_029118157.1"/>
    </source>
</evidence>
<protein>
    <submittedName>
        <fullName evidence="3">LRR receptor-like serine/threonine-protein kinase IOS1</fullName>
    </submittedName>
</protein>
<keyword evidence="1" id="KW-0812">Transmembrane</keyword>